<dbReference type="SMART" id="SM00382">
    <property type="entry name" value="AAA"/>
    <property type="match status" value="1"/>
</dbReference>
<proteinExistence type="predicted"/>
<dbReference type="CDD" id="cd03230">
    <property type="entry name" value="ABC_DR_subfamily_A"/>
    <property type="match status" value="1"/>
</dbReference>
<name>A0ABW8DAI7_9GAMM</name>
<evidence type="ECO:0000313" key="5">
    <source>
        <dbReference type="EMBL" id="MFJ1268589.1"/>
    </source>
</evidence>
<dbReference type="InterPro" id="IPR017871">
    <property type="entry name" value="ABC_transporter-like_CS"/>
</dbReference>
<keyword evidence="2" id="KW-0547">Nucleotide-binding</keyword>
<dbReference type="PANTHER" id="PTHR42711:SF13">
    <property type="entry name" value="ABC TRANSPORTER, ATP-BINDING PROTEIN"/>
    <property type="match status" value="1"/>
</dbReference>
<keyword evidence="3 5" id="KW-0067">ATP-binding</keyword>
<feature type="domain" description="ABC transporter" evidence="4">
    <location>
        <begin position="8"/>
        <end position="235"/>
    </location>
</feature>
<dbReference type="RefSeq" id="WP_400187435.1">
    <property type="nucleotide sequence ID" value="NZ_JBGORX010000002.1"/>
</dbReference>
<dbReference type="InterPro" id="IPR050763">
    <property type="entry name" value="ABC_transporter_ATP-binding"/>
</dbReference>
<reference evidence="5 6" key="1">
    <citation type="submission" date="2024-08" db="EMBL/GenBank/DDBJ databases">
        <title>Draft Genome Sequence of Legionella lytica strain DSB2004, Isolated From a Fire Sprinkler System.</title>
        <authorList>
            <person name="Everhart A.D."/>
            <person name="Kidane D.T."/>
            <person name="Farone A.L."/>
            <person name="Farone M.B."/>
        </authorList>
    </citation>
    <scope>NUCLEOTIDE SEQUENCE [LARGE SCALE GENOMIC DNA]</scope>
    <source>
        <strain evidence="5 6">DSB2004</strain>
    </source>
</reference>
<accession>A0ABW8DAI7</accession>
<evidence type="ECO:0000256" key="3">
    <source>
        <dbReference type="ARBA" id="ARBA00022840"/>
    </source>
</evidence>
<gene>
    <name evidence="5" type="ORF">ACD661_08500</name>
</gene>
<dbReference type="InterPro" id="IPR003593">
    <property type="entry name" value="AAA+_ATPase"/>
</dbReference>
<organism evidence="5 6">
    <name type="scientific">Legionella lytica</name>
    <dbReference type="NCBI Taxonomy" id="96232"/>
    <lineage>
        <taxon>Bacteria</taxon>
        <taxon>Pseudomonadati</taxon>
        <taxon>Pseudomonadota</taxon>
        <taxon>Gammaproteobacteria</taxon>
        <taxon>Legionellales</taxon>
        <taxon>Legionellaceae</taxon>
        <taxon>Legionella</taxon>
    </lineage>
</organism>
<dbReference type="InterPro" id="IPR003439">
    <property type="entry name" value="ABC_transporter-like_ATP-bd"/>
</dbReference>
<dbReference type="EMBL" id="JBGORX010000002">
    <property type="protein sequence ID" value="MFJ1268589.1"/>
    <property type="molecule type" value="Genomic_DNA"/>
</dbReference>
<dbReference type="GO" id="GO:0005524">
    <property type="term" value="F:ATP binding"/>
    <property type="evidence" value="ECO:0007669"/>
    <property type="project" value="UniProtKB-KW"/>
</dbReference>
<evidence type="ECO:0000259" key="4">
    <source>
        <dbReference type="PROSITE" id="PS50893"/>
    </source>
</evidence>
<dbReference type="Proteomes" id="UP001615550">
    <property type="component" value="Unassembled WGS sequence"/>
</dbReference>
<keyword evidence="1" id="KW-0813">Transport</keyword>
<dbReference type="Pfam" id="PF00005">
    <property type="entry name" value="ABC_tran"/>
    <property type="match status" value="1"/>
</dbReference>
<keyword evidence="6" id="KW-1185">Reference proteome</keyword>
<protein>
    <submittedName>
        <fullName evidence="5">ABC transporter ATP-binding protein</fullName>
    </submittedName>
</protein>
<evidence type="ECO:0000313" key="6">
    <source>
        <dbReference type="Proteomes" id="UP001615550"/>
    </source>
</evidence>
<evidence type="ECO:0000256" key="2">
    <source>
        <dbReference type="ARBA" id="ARBA00022741"/>
    </source>
</evidence>
<dbReference type="InterPro" id="IPR027417">
    <property type="entry name" value="P-loop_NTPase"/>
</dbReference>
<dbReference type="Gene3D" id="3.40.50.300">
    <property type="entry name" value="P-loop containing nucleotide triphosphate hydrolases"/>
    <property type="match status" value="1"/>
</dbReference>
<dbReference type="PROSITE" id="PS00211">
    <property type="entry name" value="ABC_TRANSPORTER_1"/>
    <property type="match status" value="1"/>
</dbReference>
<comment type="caution">
    <text evidence="5">The sequence shown here is derived from an EMBL/GenBank/DDBJ whole genome shotgun (WGS) entry which is preliminary data.</text>
</comment>
<evidence type="ECO:0000256" key="1">
    <source>
        <dbReference type="ARBA" id="ARBA00022448"/>
    </source>
</evidence>
<dbReference type="PROSITE" id="PS50893">
    <property type="entry name" value="ABC_TRANSPORTER_2"/>
    <property type="match status" value="1"/>
</dbReference>
<dbReference type="SUPFAM" id="SSF52540">
    <property type="entry name" value="P-loop containing nucleoside triphosphate hydrolases"/>
    <property type="match status" value="1"/>
</dbReference>
<sequence>MNSSNLIIDVKNLSKSFAHVAAVKDISLQVKYGEIFGFLGPNGSGKTTLIRMLCGLLTPDLGSGECIGLDLKKQMALIKKHVGYVPQAFSLYKRLTIGQNILLMAELYSVVNREERVNDVMYELGLYKYRNKLAGALSGGWKQRLALAGAIIHKPSLLFLDEPTANVDPESRQIFWDLLRHLSSQGMTILLSTHNMAEVQHCSHLAYIFNGEMIMKGSPWEIQQQANLFTWEVQGKETISLAKELEACPGVDQVITFFDTLHVSGQNLTDLEQAIKPFKNLGYLTWRQINPTLEDIFIWLTRKYKLVHQLDE</sequence>
<dbReference type="PANTHER" id="PTHR42711">
    <property type="entry name" value="ABC TRANSPORTER ATP-BINDING PROTEIN"/>
    <property type="match status" value="1"/>
</dbReference>